<dbReference type="Gene3D" id="3.20.20.80">
    <property type="entry name" value="Glycosidases"/>
    <property type="match status" value="1"/>
</dbReference>
<dbReference type="AlphaFoldDB" id="A0A7R7ID23"/>
<dbReference type="KEGG" id="ahb:bsdtb5_26330"/>
<dbReference type="EMBL" id="AP024169">
    <property type="protein sequence ID" value="BCN31338.1"/>
    <property type="molecule type" value="Genomic_DNA"/>
</dbReference>
<keyword evidence="6" id="KW-1185">Reference proteome</keyword>
<evidence type="ECO:0000313" key="5">
    <source>
        <dbReference type="EMBL" id="BCN31338.1"/>
    </source>
</evidence>
<dbReference type="GO" id="GO:0004553">
    <property type="term" value="F:hydrolase activity, hydrolyzing O-glycosyl compounds"/>
    <property type="evidence" value="ECO:0007669"/>
    <property type="project" value="InterPro"/>
</dbReference>
<dbReference type="InterPro" id="IPR014756">
    <property type="entry name" value="Ig_E-set"/>
</dbReference>
<dbReference type="InterPro" id="IPR013783">
    <property type="entry name" value="Ig-like_fold"/>
</dbReference>
<organism evidence="5 6">
    <name type="scientific">Anaeromicropila herbilytica</name>
    <dbReference type="NCBI Taxonomy" id="2785025"/>
    <lineage>
        <taxon>Bacteria</taxon>
        <taxon>Bacillati</taxon>
        <taxon>Bacillota</taxon>
        <taxon>Clostridia</taxon>
        <taxon>Lachnospirales</taxon>
        <taxon>Lachnospiraceae</taxon>
        <taxon>Anaeromicropila</taxon>
    </lineage>
</organism>
<dbReference type="CDD" id="cd02857">
    <property type="entry name" value="E_set_CDase_PDE_N"/>
    <property type="match status" value="1"/>
</dbReference>
<evidence type="ECO:0000256" key="2">
    <source>
        <dbReference type="ARBA" id="ARBA00022801"/>
    </source>
</evidence>
<dbReference type="Gene3D" id="3.90.400.10">
    <property type="entry name" value="Oligo-1,6-glucosidase, Domain 2"/>
    <property type="match status" value="1"/>
</dbReference>
<evidence type="ECO:0000313" key="6">
    <source>
        <dbReference type="Proteomes" id="UP000595897"/>
    </source>
</evidence>
<dbReference type="PANTHER" id="PTHR10357:SF210">
    <property type="entry name" value="MALTODEXTRIN GLUCOSIDASE"/>
    <property type="match status" value="1"/>
</dbReference>
<gene>
    <name evidence="5" type="ORF">bsdtb5_26330</name>
</gene>
<dbReference type="Pfam" id="PF00128">
    <property type="entry name" value="Alpha-amylase"/>
    <property type="match status" value="1"/>
</dbReference>
<comment type="similarity">
    <text evidence="1">Belongs to the glycosyl hydrolase 13 family.</text>
</comment>
<dbReference type="SUPFAM" id="SSF81296">
    <property type="entry name" value="E set domains"/>
    <property type="match status" value="1"/>
</dbReference>
<dbReference type="InterPro" id="IPR006047">
    <property type="entry name" value="GH13_cat_dom"/>
</dbReference>
<evidence type="ECO:0000259" key="4">
    <source>
        <dbReference type="SMART" id="SM00642"/>
    </source>
</evidence>
<evidence type="ECO:0000256" key="1">
    <source>
        <dbReference type="ARBA" id="ARBA00008061"/>
    </source>
</evidence>
<name>A0A7R7ID23_9FIRM</name>
<feature type="domain" description="Glycosyl hydrolase family 13 catalytic" evidence="4">
    <location>
        <begin position="146"/>
        <end position="505"/>
    </location>
</feature>
<keyword evidence="3 5" id="KW-0326">Glycosidase</keyword>
<dbReference type="SUPFAM" id="SSF51011">
    <property type="entry name" value="Glycosyl hydrolase domain"/>
    <property type="match status" value="1"/>
</dbReference>
<dbReference type="Pfam" id="PF02903">
    <property type="entry name" value="Alpha-amylase_N"/>
    <property type="match status" value="1"/>
</dbReference>
<dbReference type="InterPro" id="IPR045857">
    <property type="entry name" value="O16G_dom_2"/>
</dbReference>
<dbReference type="PANTHER" id="PTHR10357">
    <property type="entry name" value="ALPHA-AMYLASE FAMILY MEMBER"/>
    <property type="match status" value="1"/>
</dbReference>
<dbReference type="Gene3D" id="2.60.40.10">
    <property type="entry name" value="Immunoglobulins"/>
    <property type="match status" value="1"/>
</dbReference>
<dbReference type="CDD" id="cd11338">
    <property type="entry name" value="AmyAc_CMD"/>
    <property type="match status" value="1"/>
</dbReference>
<evidence type="ECO:0000256" key="3">
    <source>
        <dbReference type="ARBA" id="ARBA00023295"/>
    </source>
</evidence>
<proteinExistence type="inferred from homology"/>
<dbReference type="GO" id="GO:0005975">
    <property type="term" value="P:carbohydrate metabolic process"/>
    <property type="evidence" value="ECO:0007669"/>
    <property type="project" value="InterPro"/>
</dbReference>
<dbReference type="SMART" id="SM00642">
    <property type="entry name" value="Aamy"/>
    <property type="match status" value="1"/>
</dbReference>
<dbReference type="RefSeq" id="WP_271712465.1">
    <property type="nucleotide sequence ID" value="NZ_AP024169.1"/>
</dbReference>
<protein>
    <submittedName>
        <fullName evidence="5">Alpha-glycosidase</fullName>
    </submittedName>
</protein>
<sequence>MDKSAILHIPLSKYAFANTEKEMTIRLRAKKKDLTSCILYYADRACNHTPIDFTSIPMKVIAEDEMFEYYEATFETPYVRVCYYFELWQNDKWTYYYADQFTNKLADIKVNNSVIEGRSEYYQYPYILREEVVDVPEWFKNAVVYNIFPDSFASDERILLCETPEIEIDGKKHKRRLGGTIKGIMSNLDYIKELGFDCIYLNPIFSAGEYHKYDILDYYHIDPCLGTDEEFRELVNEIHNRDMHIIIDGVFNHCSWEFFAFEDVVCNGLNSKYKDWFYELKYPVIKPDNSTDTPNYACFAYERKMPKLNTSNKEVQEYFEKVCRYWIREFKIDGWRLDVANEIDRNFWRGFRKAAKEEDPNIVLIGEVWENSETWLRGDAFDSTMNYDFRKHCRDYFALNIEDAITFSWNINQMRLRYPTNISDSQLNLLDSHDVPRFLSLCKDDVDKWKLAFIFLMLAPGVPSMFYGDEKGISGITENEYRSPMVWEESNTTMKQFVKKIISIRKEYVDYRSNYEQYVSENNSQLFTFARSNQKLKILIYMNVSNEKVKVELPSDEMLILGERIENGGIQSWGYCIYLMETGTILA</sequence>
<dbReference type="Proteomes" id="UP000595897">
    <property type="component" value="Chromosome"/>
</dbReference>
<reference evidence="5 6" key="1">
    <citation type="submission" date="2020-11" db="EMBL/GenBank/DDBJ databases">
        <title>Draft genome sequencing of a Lachnospiraceae strain isolated from anoxic soil subjected to BSD treatment.</title>
        <authorList>
            <person name="Uek A."/>
            <person name="Tonouchi A."/>
        </authorList>
    </citation>
    <scope>NUCLEOTIDE SEQUENCE [LARGE SCALE GENOMIC DNA]</scope>
    <source>
        <strain evidence="5 6">TB5</strain>
    </source>
</reference>
<dbReference type="InterPro" id="IPR017853">
    <property type="entry name" value="GH"/>
</dbReference>
<accession>A0A7R7ID23</accession>
<dbReference type="SUPFAM" id="SSF51445">
    <property type="entry name" value="(Trans)glycosidases"/>
    <property type="match status" value="1"/>
</dbReference>
<keyword evidence="2" id="KW-0378">Hydrolase</keyword>
<dbReference type="InterPro" id="IPR004185">
    <property type="entry name" value="Glyco_hydro_13_lg-like_dom"/>
</dbReference>